<dbReference type="OrthoDB" id="539720at2759"/>
<evidence type="ECO:0000256" key="1">
    <source>
        <dbReference type="SAM" id="MobiDB-lite"/>
    </source>
</evidence>
<sequence length="206" mass="22831">MVLDKDLPSRFLVAGHLFAVRWTRYASIMMGKDFRVNSPKNGIIWNSAIEHAYERQRICFSYSGLGSEFILHVLDKSLLEKKLSAVGQHKTDPDFVQALGDDTFESLQGKRVNFTGAEGKGPLKRALALHAKLALENCAKIYPADFDPRKFNFDDMSEHEGKEELMKLWLDELDTGSVAESGLNEAAAASADPEEAVNEEAVAEGP</sequence>
<keyword evidence="3" id="KW-1185">Reference proteome</keyword>
<feature type="region of interest" description="Disordered" evidence="1">
    <location>
        <begin position="180"/>
        <end position="206"/>
    </location>
</feature>
<gene>
    <name evidence="2" type="ORF">HYH03_003245</name>
</gene>
<dbReference type="AlphaFoldDB" id="A0A836C3Q6"/>
<dbReference type="Proteomes" id="UP000612055">
    <property type="component" value="Unassembled WGS sequence"/>
</dbReference>
<evidence type="ECO:0000313" key="3">
    <source>
        <dbReference type="Proteomes" id="UP000612055"/>
    </source>
</evidence>
<accession>A0A836C3Q6</accession>
<proteinExistence type="predicted"/>
<feature type="compositionally biased region" description="Acidic residues" evidence="1">
    <location>
        <begin position="192"/>
        <end position="206"/>
    </location>
</feature>
<reference evidence="2" key="1">
    <citation type="journal article" date="2020" name="bioRxiv">
        <title>Comparative genomics of Chlamydomonas.</title>
        <authorList>
            <person name="Craig R.J."/>
            <person name="Hasan A.R."/>
            <person name="Ness R.W."/>
            <person name="Keightley P.D."/>
        </authorList>
    </citation>
    <scope>NUCLEOTIDE SEQUENCE</scope>
    <source>
        <strain evidence="2">CCAP 11/70</strain>
    </source>
</reference>
<evidence type="ECO:0000313" key="2">
    <source>
        <dbReference type="EMBL" id="KAG2499060.1"/>
    </source>
</evidence>
<dbReference type="EMBL" id="JAEHOE010000008">
    <property type="protein sequence ID" value="KAG2499060.1"/>
    <property type="molecule type" value="Genomic_DNA"/>
</dbReference>
<comment type="caution">
    <text evidence="2">The sequence shown here is derived from an EMBL/GenBank/DDBJ whole genome shotgun (WGS) entry which is preliminary data.</text>
</comment>
<protein>
    <submittedName>
        <fullName evidence="2">Uncharacterized protein</fullName>
    </submittedName>
</protein>
<name>A0A836C3Q6_9CHLO</name>
<organism evidence="2 3">
    <name type="scientific">Edaphochlamys debaryana</name>
    <dbReference type="NCBI Taxonomy" id="47281"/>
    <lineage>
        <taxon>Eukaryota</taxon>
        <taxon>Viridiplantae</taxon>
        <taxon>Chlorophyta</taxon>
        <taxon>core chlorophytes</taxon>
        <taxon>Chlorophyceae</taxon>
        <taxon>CS clade</taxon>
        <taxon>Chlamydomonadales</taxon>
        <taxon>Chlamydomonadales incertae sedis</taxon>
        <taxon>Edaphochlamys</taxon>
    </lineage>
</organism>